<dbReference type="PANTHER" id="PTHR46344:SF27">
    <property type="entry name" value="KELCH REPEAT SUPERFAMILY PROTEIN"/>
    <property type="match status" value="1"/>
</dbReference>
<evidence type="ECO:0000256" key="2">
    <source>
        <dbReference type="ARBA" id="ARBA00022737"/>
    </source>
</evidence>
<dbReference type="Gene3D" id="2.120.10.80">
    <property type="entry name" value="Kelch-type beta propeller"/>
    <property type="match status" value="2"/>
</dbReference>
<dbReference type="InterPro" id="IPR015915">
    <property type="entry name" value="Kelch-typ_b-propeller"/>
</dbReference>
<keyword evidence="1" id="KW-0880">Kelch repeat</keyword>
<dbReference type="AlphaFoldDB" id="A0AB34IH08"/>
<dbReference type="InterPro" id="IPR006652">
    <property type="entry name" value="Kelch_1"/>
</dbReference>
<organism evidence="3 4">
    <name type="scientific">Prymnesium parvum</name>
    <name type="common">Toxic golden alga</name>
    <dbReference type="NCBI Taxonomy" id="97485"/>
    <lineage>
        <taxon>Eukaryota</taxon>
        <taxon>Haptista</taxon>
        <taxon>Haptophyta</taxon>
        <taxon>Prymnesiophyceae</taxon>
        <taxon>Prymnesiales</taxon>
        <taxon>Prymnesiaceae</taxon>
        <taxon>Prymnesium</taxon>
    </lineage>
</organism>
<name>A0AB34IH08_PRYPA</name>
<dbReference type="SMART" id="SM00612">
    <property type="entry name" value="Kelch"/>
    <property type="match status" value="4"/>
</dbReference>
<dbReference type="SUPFAM" id="SSF117281">
    <property type="entry name" value="Kelch motif"/>
    <property type="match status" value="1"/>
</dbReference>
<reference evidence="3 4" key="1">
    <citation type="journal article" date="2024" name="Science">
        <title>Giant polyketide synthase enzymes in the biosynthesis of giant marine polyether toxins.</title>
        <authorList>
            <person name="Fallon T.R."/>
            <person name="Shende V.V."/>
            <person name="Wierzbicki I.H."/>
            <person name="Pendleton A.L."/>
            <person name="Watervoot N.F."/>
            <person name="Auber R.P."/>
            <person name="Gonzalez D.J."/>
            <person name="Wisecaver J.H."/>
            <person name="Moore B.S."/>
        </authorList>
    </citation>
    <scope>NUCLEOTIDE SEQUENCE [LARGE SCALE GENOMIC DNA]</scope>
    <source>
        <strain evidence="3 4">12B1</strain>
    </source>
</reference>
<evidence type="ECO:0000256" key="1">
    <source>
        <dbReference type="ARBA" id="ARBA00022441"/>
    </source>
</evidence>
<dbReference type="Pfam" id="PF01344">
    <property type="entry name" value="Kelch_1"/>
    <property type="match status" value="2"/>
</dbReference>
<evidence type="ECO:0000313" key="3">
    <source>
        <dbReference type="EMBL" id="KAL1499399.1"/>
    </source>
</evidence>
<comment type="caution">
    <text evidence="3">The sequence shown here is derived from an EMBL/GenBank/DDBJ whole genome shotgun (WGS) entry which is preliminary data.</text>
</comment>
<evidence type="ECO:0000313" key="4">
    <source>
        <dbReference type="Proteomes" id="UP001515480"/>
    </source>
</evidence>
<proteinExistence type="predicted"/>
<gene>
    <name evidence="3" type="ORF">AB1Y20_011605</name>
</gene>
<keyword evidence="2" id="KW-0677">Repeat</keyword>
<dbReference type="EMBL" id="JBGBPQ010000025">
    <property type="protein sequence ID" value="KAL1499399.1"/>
    <property type="molecule type" value="Genomic_DNA"/>
</dbReference>
<protein>
    <submittedName>
        <fullName evidence="3">Uncharacterized protein</fullName>
    </submittedName>
</protein>
<dbReference type="PANTHER" id="PTHR46344">
    <property type="entry name" value="OS02G0202900 PROTEIN"/>
    <property type="match status" value="1"/>
</dbReference>
<sequence length="337" mass="35241">MPLHAYWRPAPSLPFPLMGMQGGVYAGSLLTAGGYNSASITHSVLAYSATQGWERHGAAPSTRGVGSDDSGSAVLRGELYLVGGIWAQGGAVRNTSEMVAYDMAAQAWSYKRSMPTARRGLAVAADEALGRLYAVGGINCKADCYGEDVEYLSVVESYDAASDTWVSLPSMRTPRRDLAVAFVGGLLYVVGGCNGQGGGSSTNCVALATVEVYDTHTKIWTMAPTLNIPRHGLGVGICPMTNGKAFIVAFGGSAEPGIMNNPTPCGESESLRVSHAEGAAARWNHFANLSVPRYGLLKGYGLNLNGFLYSVGGSTVEPGKLSPSSSVVEKLDCNNLV</sequence>
<dbReference type="Proteomes" id="UP001515480">
    <property type="component" value="Unassembled WGS sequence"/>
</dbReference>
<accession>A0AB34IH08</accession>
<keyword evidence="4" id="KW-1185">Reference proteome</keyword>